<dbReference type="Gene3D" id="1.10.1370.10">
    <property type="entry name" value="Neurolysin, domain 3"/>
    <property type="match status" value="1"/>
</dbReference>
<evidence type="ECO:0000256" key="3">
    <source>
        <dbReference type="ARBA" id="ARBA00022723"/>
    </source>
</evidence>
<keyword evidence="5 7" id="KW-0862">Zinc</keyword>
<dbReference type="Gene3D" id="3.40.390.10">
    <property type="entry name" value="Collagenase (Catalytic Domain)"/>
    <property type="match status" value="1"/>
</dbReference>
<evidence type="ECO:0000259" key="9">
    <source>
        <dbReference type="Pfam" id="PF01432"/>
    </source>
</evidence>
<dbReference type="InterPro" id="IPR024079">
    <property type="entry name" value="MetalloPept_cat_dom_sf"/>
</dbReference>
<dbReference type="GO" id="GO:0005829">
    <property type="term" value="C:cytosol"/>
    <property type="evidence" value="ECO:0007669"/>
    <property type="project" value="UniProtKB-ARBA"/>
</dbReference>
<keyword evidence="3 7" id="KW-0479">Metal-binding</keyword>
<dbReference type="PANTHER" id="PTHR43660:SF1">
    <property type="entry name" value="DIPEPTIDYL CARBOXYPEPTIDASE"/>
    <property type="match status" value="1"/>
</dbReference>
<feature type="signal peptide" evidence="8">
    <location>
        <begin position="1"/>
        <end position="27"/>
    </location>
</feature>
<reference evidence="11" key="1">
    <citation type="submission" date="2016-11" db="EMBL/GenBank/DDBJ databases">
        <authorList>
            <person name="Varghese N."/>
            <person name="Submissions S."/>
        </authorList>
    </citation>
    <scope>NUCLEOTIDE SEQUENCE [LARGE SCALE GENOMIC DNA]</scope>
    <source>
        <strain evidence="11">DSM 16917</strain>
    </source>
</reference>
<keyword evidence="8" id="KW-0732">Signal</keyword>
<keyword evidence="4 7" id="KW-0378">Hydrolase</keyword>
<evidence type="ECO:0000256" key="1">
    <source>
        <dbReference type="ARBA" id="ARBA00006040"/>
    </source>
</evidence>
<feature type="chain" id="PRO_5013133125" evidence="8">
    <location>
        <begin position="28"/>
        <end position="721"/>
    </location>
</feature>
<dbReference type="GO" id="GO:0004180">
    <property type="term" value="F:carboxypeptidase activity"/>
    <property type="evidence" value="ECO:0007669"/>
    <property type="project" value="TreeGrafter"/>
</dbReference>
<evidence type="ECO:0000313" key="11">
    <source>
        <dbReference type="Proteomes" id="UP000184268"/>
    </source>
</evidence>
<dbReference type="PANTHER" id="PTHR43660">
    <property type="entry name" value="DIPEPTIDYL CARBOXYPEPTIDASE"/>
    <property type="match status" value="1"/>
</dbReference>
<evidence type="ECO:0000313" key="10">
    <source>
        <dbReference type="EMBL" id="SHH94528.1"/>
    </source>
</evidence>
<dbReference type="Proteomes" id="UP000184268">
    <property type="component" value="Unassembled WGS sequence"/>
</dbReference>
<gene>
    <name evidence="10" type="ORF">SAMN02745129_3207</name>
</gene>
<feature type="domain" description="Peptidase M3A/M3B catalytic" evidence="9">
    <location>
        <begin position="269"/>
        <end position="716"/>
    </location>
</feature>
<evidence type="ECO:0000256" key="2">
    <source>
        <dbReference type="ARBA" id="ARBA00022670"/>
    </source>
</evidence>
<keyword evidence="6 7" id="KW-0482">Metalloprotease</keyword>
<dbReference type="EMBL" id="FQXG01000005">
    <property type="protein sequence ID" value="SHH94528.1"/>
    <property type="molecule type" value="Genomic_DNA"/>
</dbReference>
<dbReference type="InterPro" id="IPR001567">
    <property type="entry name" value="Pept_M3A_M3B_dom"/>
</dbReference>
<dbReference type="InterPro" id="IPR034005">
    <property type="entry name" value="M3A_DCP"/>
</dbReference>
<accession>A0A1M5X4T6</accession>
<keyword evidence="11" id="KW-1185">Reference proteome</keyword>
<evidence type="ECO:0000256" key="5">
    <source>
        <dbReference type="ARBA" id="ARBA00022833"/>
    </source>
</evidence>
<dbReference type="CDD" id="cd06456">
    <property type="entry name" value="M3A_DCP"/>
    <property type="match status" value="1"/>
</dbReference>
<evidence type="ECO:0000256" key="8">
    <source>
        <dbReference type="SAM" id="SignalP"/>
    </source>
</evidence>
<proteinExistence type="inferred from homology"/>
<keyword evidence="2 7" id="KW-0645">Protease</keyword>
<dbReference type="InterPro" id="IPR024077">
    <property type="entry name" value="Neurolysin/TOP_dom2"/>
</dbReference>
<dbReference type="FunFam" id="3.40.390.10:FF:000009">
    <property type="entry name" value="Oligopeptidase A"/>
    <property type="match status" value="1"/>
</dbReference>
<dbReference type="SUPFAM" id="SSF55486">
    <property type="entry name" value="Metalloproteases ('zincins'), catalytic domain"/>
    <property type="match status" value="1"/>
</dbReference>
<dbReference type="AlphaFoldDB" id="A0A1M5X4T6"/>
<evidence type="ECO:0000256" key="4">
    <source>
        <dbReference type="ARBA" id="ARBA00022801"/>
    </source>
</evidence>
<dbReference type="PROSITE" id="PS51257">
    <property type="entry name" value="PROKAR_LIPOPROTEIN"/>
    <property type="match status" value="1"/>
</dbReference>
<dbReference type="GO" id="GO:0046872">
    <property type="term" value="F:metal ion binding"/>
    <property type="evidence" value="ECO:0007669"/>
    <property type="project" value="UniProtKB-UniRule"/>
</dbReference>
<dbReference type="GO" id="GO:0006508">
    <property type="term" value="P:proteolysis"/>
    <property type="evidence" value="ECO:0007669"/>
    <property type="project" value="UniProtKB-KW"/>
</dbReference>
<evidence type="ECO:0000256" key="7">
    <source>
        <dbReference type="RuleBase" id="RU003435"/>
    </source>
</evidence>
<dbReference type="InterPro" id="IPR045090">
    <property type="entry name" value="Pept_M3A_M3B"/>
</dbReference>
<sequence>MFTRMMTMRTRIWGAALLVLVGCSDNAASTDTSVKPTDMLPQSNPFQSASTLPYQTPDFAAIEHHHFAPAFDAGMAEHRREIEAIIGQQEAPSFANTVVALEQSGELLRRARRVFNHLVAVANNPERKALKASYARRFSEHNDSIYQDPTLFGRIDALYQQRDQLELAPEDRRLLEQTHQRFVRTGAALSEQSRARVQQLNVTIAQLTNRFGENLQGATDAAGVWVDEIADLAGLSDSQIRSAQRAAERAGSPERFLLTLKSTTRQPALANLKNRALRERLWRASAERGVDGEFENQSVIPALMLARAEKAQLLGYDHWAGYRLDKQMAGEPEQALALLGSMAADVVANSGREAEQLRAQMTRDGAEHELAPWDWLYYAERVRQTQYELDSKQVSEYLEFHRVLEDGVFYTMKRLFGIRFEPRSDLPVYHPDVLVYEVFDEQGQGLGLFYGDFFARPGKRGGAWMANFVHQSNLQGSRPVVLNVANIARAPEGQPQLLTPKEVNTLFHEMGHGVHGLLSDVTYRSLSGTAVPRDFAEFPAKFQEDWRFHPEVIANYAFHHQTGEPIPPQLLAKAMAAERFNKGFDTQEYLAAALLDLEWHSLAADAEIPSVAEFDAAALARHGLSSEVIPPRYGSTFFGHVFARGYSASYYAYLWSEIMAADAYAHLQRQGGLSRESGERFRKEVLAKGNSEDLMSIYTAFRGQPPSPEALLARRGLSVGL</sequence>
<organism evidence="10 11">
    <name type="scientific">Ferrimonas marina</name>
    <dbReference type="NCBI Taxonomy" id="299255"/>
    <lineage>
        <taxon>Bacteria</taxon>
        <taxon>Pseudomonadati</taxon>
        <taxon>Pseudomonadota</taxon>
        <taxon>Gammaproteobacteria</taxon>
        <taxon>Alteromonadales</taxon>
        <taxon>Ferrimonadaceae</taxon>
        <taxon>Ferrimonas</taxon>
    </lineage>
</organism>
<evidence type="ECO:0000256" key="6">
    <source>
        <dbReference type="ARBA" id="ARBA00023049"/>
    </source>
</evidence>
<dbReference type="Pfam" id="PF01432">
    <property type="entry name" value="Peptidase_M3"/>
    <property type="match status" value="1"/>
</dbReference>
<name>A0A1M5X4T6_9GAMM</name>
<comment type="similarity">
    <text evidence="1 7">Belongs to the peptidase M3 family.</text>
</comment>
<dbReference type="STRING" id="299255.SAMN02745129_3207"/>
<protein>
    <submittedName>
        <fullName evidence="10">Peptidyl-dipeptidase Dcp</fullName>
    </submittedName>
</protein>
<comment type="cofactor">
    <cofactor evidence="7">
        <name>Zn(2+)</name>
        <dbReference type="ChEBI" id="CHEBI:29105"/>
    </cofactor>
    <text evidence="7">Binds 1 zinc ion.</text>
</comment>
<dbReference type="GO" id="GO:0004222">
    <property type="term" value="F:metalloendopeptidase activity"/>
    <property type="evidence" value="ECO:0007669"/>
    <property type="project" value="InterPro"/>
</dbReference>